<reference evidence="3" key="1">
    <citation type="submission" date="2022-01" db="EMBL/GenBank/DDBJ databases">
        <title>Whole genome-based taxonomy of the Shewanellaceae.</title>
        <authorList>
            <person name="Martin-Rodriguez A.J."/>
        </authorList>
    </citation>
    <scope>NUCLEOTIDE SEQUENCE</scope>
    <source>
        <strain evidence="3">KCTC 23973</strain>
    </source>
</reference>
<comment type="caution">
    <text evidence="3">The sequence shown here is derived from an EMBL/GenBank/DDBJ whole genome shotgun (WGS) entry which is preliminary data.</text>
</comment>
<keyword evidence="3" id="KW-0032">Aminotransferase</keyword>
<dbReference type="Gene3D" id="3.90.1150.10">
    <property type="entry name" value="Aspartate Aminotransferase, domain 1"/>
    <property type="match status" value="1"/>
</dbReference>
<gene>
    <name evidence="3" type="ORF">L2740_05875</name>
</gene>
<dbReference type="InterPro" id="IPR015422">
    <property type="entry name" value="PyrdxlP-dep_Trfase_small"/>
</dbReference>
<evidence type="ECO:0000313" key="4">
    <source>
        <dbReference type="Proteomes" id="UP001139293"/>
    </source>
</evidence>
<dbReference type="AlphaFoldDB" id="A0A9X1Z9F3"/>
<dbReference type="Gene3D" id="3.40.640.10">
    <property type="entry name" value="Type I PLP-dependent aspartate aminotransferase-like (Major domain)"/>
    <property type="match status" value="1"/>
</dbReference>
<dbReference type="EMBL" id="JAKILB010000003">
    <property type="protein sequence ID" value="MCL1138074.1"/>
    <property type="molecule type" value="Genomic_DNA"/>
</dbReference>
<dbReference type="Pfam" id="PF00266">
    <property type="entry name" value="Aminotran_5"/>
    <property type="match status" value="1"/>
</dbReference>
<accession>A0A9X1Z9F3</accession>
<name>A0A9X1Z9F3_9GAMM</name>
<dbReference type="InterPro" id="IPR015421">
    <property type="entry name" value="PyrdxlP-dep_Trfase_major"/>
</dbReference>
<keyword evidence="3" id="KW-0808">Transferase</keyword>
<dbReference type="InterPro" id="IPR000192">
    <property type="entry name" value="Aminotrans_V_dom"/>
</dbReference>
<keyword evidence="1" id="KW-0663">Pyridoxal phosphate</keyword>
<feature type="domain" description="Aminotransferase class V" evidence="2">
    <location>
        <begin position="47"/>
        <end position="355"/>
    </location>
</feature>
<dbReference type="GO" id="GO:0008483">
    <property type="term" value="F:transaminase activity"/>
    <property type="evidence" value="ECO:0007669"/>
    <property type="project" value="UniProtKB-KW"/>
</dbReference>
<protein>
    <submittedName>
        <fullName evidence="3">Aminotransferase class V-fold PLP-dependent enzyme</fullName>
    </submittedName>
</protein>
<organism evidence="3 4">
    <name type="scientific">Shewanella pneumatophori</name>
    <dbReference type="NCBI Taxonomy" id="314092"/>
    <lineage>
        <taxon>Bacteria</taxon>
        <taxon>Pseudomonadati</taxon>
        <taxon>Pseudomonadota</taxon>
        <taxon>Gammaproteobacteria</taxon>
        <taxon>Alteromonadales</taxon>
        <taxon>Shewanellaceae</taxon>
        <taxon>Shewanella</taxon>
    </lineage>
</organism>
<evidence type="ECO:0000259" key="2">
    <source>
        <dbReference type="Pfam" id="PF00266"/>
    </source>
</evidence>
<keyword evidence="4" id="KW-1185">Reference proteome</keyword>
<dbReference type="Proteomes" id="UP001139293">
    <property type="component" value="Unassembled WGS sequence"/>
</dbReference>
<dbReference type="PANTHER" id="PTHR43586:SF4">
    <property type="entry name" value="ISOPENICILLIN N EPIMERASE"/>
    <property type="match status" value="1"/>
</dbReference>
<sequence>MESFKQDFVLTTDSYLLNHSVGRPLKTAQQNFEAQFFSPWQHSNSEPWQEWLQVIESFNTSLARLFNAKASEFCPQVNLSSGLTKLVTSLQQLQRPNAVVLMCEIDFPSMGFALQKALPDSCELRFIAKDLDITDAAVWQSYITDDVDLVFVSHVYSNTGQQAPLAEILAAAKCKQALTVIDVAQSAGIIPLDLNHLQPDFLIGSSVKWLCGGPGAAYLWINSKHIETCQPKDVGWFSHENPFEFDIHDFRYHASALKFWGGTPSIAPYAIAAHSIEYFANIGSHHLREHNQSLLNLLHDSLGDAVVSPKLENKRSATAILDFGIKQQQVFTALKRAKISVDVRSQGIRVSPHIYNNISDINRLIKVVESC</sequence>
<dbReference type="PANTHER" id="PTHR43586">
    <property type="entry name" value="CYSTEINE DESULFURASE"/>
    <property type="match status" value="1"/>
</dbReference>
<dbReference type="SUPFAM" id="SSF53383">
    <property type="entry name" value="PLP-dependent transferases"/>
    <property type="match status" value="1"/>
</dbReference>
<dbReference type="InterPro" id="IPR015424">
    <property type="entry name" value="PyrdxlP-dep_Trfase"/>
</dbReference>
<evidence type="ECO:0000313" key="3">
    <source>
        <dbReference type="EMBL" id="MCL1138074.1"/>
    </source>
</evidence>
<proteinExistence type="predicted"/>
<evidence type="ECO:0000256" key="1">
    <source>
        <dbReference type="ARBA" id="ARBA00022898"/>
    </source>
</evidence>
<dbReference type="RefSeq" id="WP_248949171.1">
    <property type="nucleotide sequence ID" value="NZ_JAKILB010000003.1"/>
</dbReference>